<feature type="compositionally biased region" description="Polar residues" evidence="1">
    <location>
        <begin position="57"/>
        <end position="67"/>
    </location>
</feature>
<accession>A0A3M6UD02</accession>
<feature type="non-terminal residue" evidence="3">
    <location>
        <position position="398"/>
    </location>
</feature>
<evidence type="ECO:0000259" key="2">
    <source>
        <dbReference type="Pfam" id="PF10551"/>
    </source>
</evidence>
<organism evidence="3 4">
    <name type="scientific">Pocillopora damicornis</name>
    <name type="common">Cauliflower coral</name>
    <name type="synonym">Millepora damicornis</name>
    <dbReference type="NCBI Taxonomy" id="46731"/>
    <lineage>
        <taxon>Eukaryota</taxon>
        <taxon>Metazoa</taxon>
        <taxon>Cnidaria</taxon>
        <taxon>Anthozoa</taxon>
        <taxon>Hexacorallia</taxon>
        <taxon>Scleractinia</taxon>
        <taxon>Astrocoeniina</taxon>
        <taxon>Pocilloporidae</taxon>
        <taxon>Pocillopora</taxon>
    </lineage>
</organism>
<dbReference type="OrthoDB" id="5987313at2759"/>
<keyword evidence="4" id="KW-1185">Reference proteome</keyword>
<feature type="non-terminal residue" evidence="3">
    <location>
        <position position="1"/>
    </location>
</feature>
<dbReference type="PANTHER" id="PTHR20956:SF12">
    <property type="entry name" value="FLYWCH-TYPE DOMAIN-CONTAINING PROTEIN"/>
    <property type="match status" value="1"/>
</dbReference>
<feature type="domain" description="MULE transposase" evidence="2">
    <location>
        <begin position="310"/>
        <end position="392"/>
    </location>
</feature>
<dbReference type="PANTHER" id="PTHR20956">
    <property type="entry name" value="HEH2P"/>
    <property type="match status" value="1"/>
</dbReference>
<proteinExistence type="predicted"/>
<evidence type="ECO:0000313" key="4">
    <source>
        <dbReference type="Proteomes" id="UP000275408"/>
    </source>
</evidence>
<evidence type="ECO:0000313" key="3">
    <source>
        <dbReference type="EMBL" id="RMX51563.1"/>
    </source>
</evidence>
<reference evidence="3 4" key="1">
    <citation type="journal article" date="2018" name="Sci. Rep.">
        <title>Comparative analysis of the Pocillopora damicornis genome highlights role of immune system in coral evolution.</title>
        <authorList>
            <person name="Cunning R."/>
            <person name="Bay R.A."/>
            <person name="Gillette P."/>
            <person name="Baker A.C."/>
            <person name="Traylor-Knowles N."/>
        </authorList>
    </citation>
    <scope>NUCLEOTIDE SEQUENCE [LARGE SCALE GENOMIC DNA]</scope>
    <source>
        <strain evidence="3">RSMAS</strain>
        <tissue evidence="3">Whole animal</tissue>
    </source>
</reference>
<gene>
    <name evidence="3" type="ORF">pdam_00025431</name>
</gene>
<dbReference type="Proteomes" id="UP000275408">
    <property type="component" value="Unassembled WGS sequence"/>
</dbReference>
<dbReference type="InterPro" id="IPR018289">
    <property type="entry name" value="MULE_transposase_dom"/>
</dbReference>
<dbReference type="Pfam" id="PF10551">
    <property type="entry name" value="MULE"/>
    <property type="match status" value="1"/>
</dbReference>
<dbReference type="Gene3D" id="2.20.25.240">
    <property type="match status" value="1"/>
</dbReference>
<sequence length="398" mass="44757">GCERWQHRTCQTGISQLDYRGAVRSGQSINWHCVECENPILNSTPLLFTDDELEQSMFESPSPSNLSDLPFSPDPDFEPLSPANQSDLPVDDESSSAESPTARQNLSNPLDMSFQVINDCTNKGCPKLIDSRGFSYGIKRHRANATDWVCTIRPKVNPCRANVIERGNGVYELGSSAHNHPADVGAASAAKITSKVKARAVADVFKPASAIVEDVLLEDLDDVPCPSLPRPENIGRAANRCHQRLRPKDPQDLEFELATDRIPSEFLRADLRVRSRRHLVFATDQQLEFLARAKSWYINATFKLCRGPFSQLMTVNAFIRKDDHVKQVPLLFMLMSGRKKSDYCKVFEELIEILPSVPKVQQITLDFEKATWAALRKVLPLANLPGCVFHWTQALWRK</sequence>
<feature type="region of interest" description="Disordered" evidence="1">
    <location>
        <begin position="57"/>
        <end position="108"/>
    </location>
</feature>
<evidence type="ECO:0000256" key="1">
    <source>
        <dbReference type="SAM" id="MobiDB-lite"/>
    </source>
</evidence>
<comment type="caution">
    <text evidence="3">The sequence shown here is derived from an EMBL/GenBank/DDBJ whole genome shotgun (WGS) entry which is preliminary data.</text>
</comment>
<dbReference type="AlphaFoldDB" id="A0A3M6UD02"/>
<dbReference type="EMBL" id="RCHS01001754">
    <property type="protein sequence ID" value="RMX51563.1"/>
    <property type="molecule type" value="Genomic_DNA"/>
</dbReference>
<name>A0A3M6UD02_POCDA</name>
<protein>
    <recommendedName>
        <fullName evidence="2">MULE transposase domain-containing protein</fullName>
    </recommendedName>
</protein>
<feature type="compositionally biased region" description="Polar residues" evidence="1">
    <location>
        <begin position="96"/>
        <end position="108"/>
    </location>
</feature>